<feature type="transmembrane region" description="Helical" evidence="1">
    <location>
        <begin position="317"/>
        <end position="338"/>
    </location>
</feature>
<keyword evidence="3" id="KW-1185">Reference proteome</keyword>
<feature type="transmembrane region" description="Helical" evidence="1">
    <location>
        <begin position="96"/>
        <end position="116"/>
    </location>
</feature>
<organism evidence="2 3">
    <name type="scientific">Reyranella soli</name>
    <dbReference type="NCBI Taxonomy" id="1230389"/>
    <lineage>
        <taxon>Bacteria</taxon>
        <taxon>Pseudomonadati</taxon>
        <taxon>Pseudomonadota</taxon>
        <taxon>Alphaproteobacteria</taxon>
        <taxon>Hyphomicrobiales</taxon>
        <taxon>Reyranellaceae</taxon>
        <taxon>Reyranella</taxon>
    </lineage>
</organism>
<feature type="transmembrane region" description="Helical" evidence="1">
    <location>
        <begin position="47"/>
        <end position="66"/>
    </location>
</feature>
<evidence type="ECO:0000313" key="2">
    <source>
        <dbReference type="EMBL" id="GEP54315.1"/>
    </source>
</evidence>
<reference evidence="2 3" key="1">
    <citation type="submission" date="2019-07" db="EMBL/GenBank/DDBJ databases">
        <title>Whole genome shotgun sequence of Reyranella soli NBRC 108950.</title>
        <authorList>
            <person name="Hosoyama A."/>
            <person name="Uohara A."/>
            <person name="Ohji S."/>
            <person name="Ichikawa N."/>
        </authorList>
    </citation>
    <scope>NUCLEOTIDE SEQUENCE [LARGE SCALE GENOMIC DNA]</scope>
    <source>
        <strain evidence="2 3">NBRC 108950</strain>
    </source>
</reference>
<feature type="transmembrane region" description="Helical" evidence="1">
    <location>
        <begin position="141"/>
        <end position="167"/>
    </location>
</feature>
<feature type="transmembrane region" description="Helical" evidence="1">
    <location>
        <begin position="368"/>
        <end position="385"/>
    </location>
</feature>
<keyword evidence="1" id="KW-0472">Membrane</keyword>
<dbReference type="AlphaFoldDB" id="A0A512N5Q6"/>
<proteinExistence type="predicted"/>
<feature type="transmembrane region" description="Helical" evidence="1">
    <location>
        <begin position="345"/>
        <end position="362"/>
    </location>
</feature>
<evidence type="ECO:0000256" key="1">
    <source>
        <dbReference type="SAM" id="Phobius"/>
    </source>
</evidence>
<keyword evidence="1" id="KW-0812">Transmembrane</keyword>
<dbReference type="RefSeq" id="WP_147147752.1">
    <property type="nucleotide sequence ID" value="NZ_BKAJ01000030.1"/>
</dbReference>
<protein>
    <submittedName>
        <fullName evidence="2">Uncharacterized protein</fullName>
    </submittedName>
</protein>
<name>A0A512N5Q6_9HYPH</name>
<evidence type="ECO:0000313" key="3">
    <source>
        <dbReference type="Proteomes" id="UP000321058"/>
    </source>
</evidence>
<dbReference type="OrthoDB" id="9846958at2"/>
<feature type="transmembrane region" description="Helical" evidence="1">
    <location>
        <begin position="541"/>
        <end position="558"/>
    </location>
</feature>
<accession>A0A512N5Q6</accession>
<feature type="transmembrane region" description="Helical" evidence="1">
    <location>
        <begin position="266"/>
        <end position="285"/>
    </location>
</feature>
<feature type="transmembrane region" description="Helical" evidence="1">
    <location>
        <begin position="20"/>
        <end position="41"/>
    </location>
</feature>
<keyword evidence="1" id="KW-1133">Transmembrane helix</keyword>
<feature type="transmembrane region" description="Helical" evidence="1">
    <location>
        <begin position="179"/>
        <end position="197"/>
    </location>
</feature>
<dbReference type="Proteomes" id="UP000321058">
    <property type="component" value="Unassembled WGS sequence"/>
</dbReference>
<gene>
    <name evidence="2" type="ORF">RSO01_14810</name>
</gene>
<feature type="transmembrane region" description="Helical" evidence="1">
    <location>
        <begin position="509"/>
        <end position="529"/>
    </location>
</feature>
<feature type="transmembrane region" description="Helical" evidence="1">
    <location>
        <begin position="565"/>
        <end position="583"/>
    </location>
</feature>
<sequence>MPPGISRRLQWALQGPASNLYLCGLVALVAAALLIVEAAIFPARATFILLAAPTTIAALIVIHAVARAGPLRLDEAIGHFAGGIGLTIRTGGTPSLFAVLLYCAGILGAAGGYAWLALTETGIKRDDVVVVWGLLDKRQMVFAYLVIVAFVLFHRAMVGLFFAPAYGWREAATLPRRWWLARLAGAVVVAVLAYGWLGVEALREVVPAGEVTLAKFYEYHSLVHLGALEQIRLGATPYVEAQTQYGLGNQLVAYVLTKAFGFSNHGFYAGVLLIDVICIVAFFVVVQQVLGLGWALAGLLGWVLWPSPAAVLDLAGWAILTRWLAVPILALLLARWLLAAGPGAVSSIAPVAAGVIWGAGGFMSQENLSGGLLVLIFSLALYGPVCGQSLASLARFAGLFVASGAVVFVLLITGTIGIGHTLDVLHRASAQSALVMAGVSNSVWSDNIGLTMTLEIVNGWWVESLKTHGAMRPVLQVYGFAILLMVVIGLLAGYLGRSWRTANGEQRQFVWKFAGVAVGAYVLHLFALLRSDLSHLAGPSFLLPLFLLALPVFAWRCLRPGLGRGLLLLLVSVALIAEAAIAGRSDLVRHAEAAGTAWKDSLAAREIYRALNAADSQPIDAAARYSPIPRYQAAFRNMPSFADLDELAGLLHDKLKGRPVELVLPTPDDPMNDPELLYFFGGFRSVSGITSPRSLIWTKADLDAWIAKVLGAKNACVFFDSRSLDSPLFHAWNDATRNGAVSSEPIAGRRSYGVLSCKA</sequence>
<comment type="caution">
    <text evidence="2">The sequence shown here is derived from an EMBL/GenBank/DDBJ whole genome shotgun (WGS) entry which is preliminary data.</text>
</comment>
<feature type="transmembrane region" description="Helical" evidence="1">
    <location>
        <begin position="475"/>
        <end position="497"/>
    </location>
</feature>
<feature type="transmembrane region" description="Helical" evidence="1">
    <location>
        <begin position="397"/>
        <end position="418"/>
    </location>
</feature>
<dbReference type="EMBL" id="BKAJ01000030">
    <property type="protein sequence ID" value="GEP54315.1"/>
    <property type="molecule type" value="Genomic_DNA"/>
</dbReference>